<organism evidence="1">
    <name type="scientific">Mesorhizobium sp. WSM2240</name>
    <dbReference type="NCBI Taxonomy" id="3228851"/>
    <lineage>
        <taxon>Bacteria</taxon>
        <taxon>Pseudomonadati</taxon>
        <taxon>Pseudomonadota</taxon>
        <taxon>Alphaproteobacteria</taxon>
        <taxon>Hyphomicrobiales</taxon>
        <taxon>Phyllobacteriaceae</taxon>
        <taxon>Mesorhizobium</taxon>
    </lineage>
</organism>
<accession>A0AAU8CYR3</accession>
<gene>
    <name evidence="1" type="ORF">ABVK50_29320</name>
</gene>
<dbReference type="EMBL" id="CP159255">
    <property type="protein sequence ID" value="XCG51965.1"/>
    <property type="molecule type" value="Genomic_DNA"/>
</dbReference>
<proteinExistence type="predicted"/>
<sequence>MEAAAIWDAADTAAVDAACAGWDGKGKQRPESAHLQLVTSPATQLVDRDTALVMLRSRVRDADDQREFLDSAVADLAWVVAADFEDQGRARELVNAVTIAFTALELSDFSPEEPIEPKRQAILTAIDALEQATN</sequence>
<protein>
    <submittedName>
        <fullName evidence="1">Uncharacterized protein</fullName>
    </submittedName>
</protein>
<evidence type="ECO:0000313" key="1">
    <source>
        <dbReference type="EMBL" id="XCG51965.1"/>
    </source>
</evidence>
<dbReference type="RefSeq" id="WP_353646227.1">
    <property type="nucleotide sequence ID" value="NZ_CP159255.1"/>
</dbReference>
<reference evidence="1" key="1">
    <citation type="submission" date="2024-06" db="EMBL/GenBank/DDBJ databases">
        <title>Mesorhizobium karijinii sp. nov., a symbiont of the iconic Swainsona formosa from arid Australia.</title>
        <authorList>
            <person name="Hill Y.J."/>
            <person name="Watkin E.L.J."/>
            <person name="O'Hara G.W."/>
            <person name="Terpolilli J."/>
            <person name="Tye M.L."/>
            <person name="Kohlmeier M.G."/>
        </authorList>
    </citation>
    <scope>NUCLEOTIDE SEQUENCE</scope>
    <source>
        <strain evidence="1">WSM2240</strain>
        <plasmid evidence="1">pMk2240B</plasmid>
    </source>
</reference>
<dbReference type="AlphaFoldDB" id="A0AAU8CYR3"/>
<geneLocation type="plasmid" evidence="1">
    <name>pMk2240B</name>
</geneLocation>
<name>A0AAU8CYR3_9HYPH</name>
<keyword evidence="1" id="KW-0614">Plasmid</keyword>